<reference evidence="3 4" key="1">
    <citation type="journal article" date="2020" name="Microorganisms">
        <title>Osmotic Adaptation and Compatible Solute Biosynthesis of Phototrophic Bacteria as Revealed from Genome Analyses.</title>
        <authorList>
            <person name="Imhoff J.F."/>
            <person name="Rahn T."/>
            <person name="Kunzel S."/>
            <person name="Keller A."/>
            <person name="Neulinger S.C."/>
        </authorList>
    </citation>
    <scope>NUCLEOTIDE SEQUENCE [LARGE SCALE GENOMIC DNA]</scope>
    <source>
        <strain evidence="3 4">DSM 15382</strain>
    </source>
</reference>
<dbReference type="Pfam" id="PF02615">
    <property type="entry name" value="Ldh_2"/>
    <property type="match status" value="1"/>
</dbReference>
<dbReference type="PANTHER" id="PTHR11091">
    <property type="entry name" value="OXIDOREDUCTASE-RELATED"/>
    <property type="match status" value="1"/>
</dbReference>
<organism evidence="3 4">
    <name type="scientific">Paracraurococcus ruber</name>
    <dbReference type="NCBI Taxonomy" id="77675"/>
    <lineage>
        <taxon>Bacteria</taxon>
        <taxon>Pseudomonadati</taxon>
        <taxon>Pseudomonadota</taxon>
        <taxon>Alphaproteobacteria</taxon>
        <taxon>Acetobacterales</taxon>
        <taxon>Roseomonadaceae</taxon>
        <taxon>Paracraurococcus</taxon>
    </lineage>
</organism>
<name>A0ABS1D0S5_9PROT</name>
<sequence>MAKNVTSGRPVPAEAVRAQIHAILTAWGMPENHAATTAEVMVETDLMGVDSHGLSMLMTYEQGVQAGRLKLSAQPRIARDTGPTALVDAGDGLGHPVSAFAMNLAVDKAKQHGIGVVGVVRSHHFGAAGAYARIAAARGVIGMVTSTAQGIAMVPTRAAMPVLGTNPLAFAAPAGRNKPFVLDMATTTVAAGKVKVHHLNDAALPEGWVVDGKGGTITDPHEGNAFVFQRPEGGITPLGGREDQGSAKGYGLAMMVHILAGALTGASFSPILKRSWTPDQPQNIGHLFLALDPKAFREEGEFEGELDSILDVLHATPPANPEEPVLVPGEPEDIMRAKRLAEGVPVPDTLDTLVREICERCGAPYLLRPNA</sequence>
<dbReference type="EMBL" id="NRSG01000144">
    <property type="protein sequence ID" value="MBK1660081.1"/>
    <property type="molecule type" value="Genomic_DNA"/>
</dbReference>
<gene>
    <name evidence="3" type="ORF">CKO45_17765</name>
</gene>
<dbReference type="Proteomes" id="UP000697995">
    <property type="component" value="Unassembled WGS sequence"/>
</dbReference>
<evidence type="ECO:0000313" key="3">
    <source>
        <dbReference type="EMBL" id="MBK1660081.1"/>
    </source>
</evidence>
<proteinExistence type="inferred from homology"/>
<dbReference type="InterPro" id="IPR036111">
    <property type="entry name" value="Mal/L-sulfo/L-lacto_DH-like_sf"/>
</dbReference>
<dbReference type="RefSeq" id="WP_133217712.1">
    <property type="nucleotide sequence ID" value="NZ_NRSG01000144.1"/>
</dbReference>
<dbReference type="Gene3D" id="1.10.1530.10">
    <property type="match status" value="1"/>
</dbReference>
<protein>
    <submittedName>
        <fullName evidence="3">Malate dehydrogenase</fullName>
    </submittedName>
</protein>
<accession>A0ABS1D0S5</accession>
<dbReference type="InterPro" id="IPR043143">
    <property type="entry name" value="Mal/L-sulf/L-lact_DH-like_NADP"/>
</dbReference>
<dbReference type="InterPro" id="IPR043144">
    <property type="entry name" value="Mal/L-sulf/L-lact_DH-like_ah"/>
</dbReference>
<comment type="caution">
    <text evidence="3">The sequence shown here is derived from an EMBL/GenBank/DDBJ whole genome shotgun (WGS) entry which is preliminary data.</text>
</comment>
<dbReference type="InterPro" id="IPR003767">
    <property type="entry name" value="Malate/L-lactate_DH-like"/>
</dbReference>
<evidence type="ECO:0000256" key="2">
    <source>
        <dbReference type="ARBA" id="ARBA00023002"/>
    </source>
</evidence>
<keyword evidence="2" id="KW-0560">Oxidoreductase</keyword>
<comment type="similarity">
    <text evidence="1">Belongs to the LDH2/MDH2 oxidoreductase family.</text>
</comment>
<evidence type="ECO:0000313" key="4">
    <source>
        <dbReference type="Proteomes" id="UP000697995"/>
    </source>
</evidence>
<dbReference type="Gene3D" id="3.30.1370.60">
    <property type="entry name" value="Hypothetical oxidoreductase yiak, domain 2"/>
    <property type="match status" value="1"/>
</dbReference>
<evidence type="ECO:0000256" key="1">
    <source>
        <dbReference type="ARBA" id="ARBA00006056"/>
    </source>
</evidence>
<dbReference type="PANTHER" id="PTHR11091:SF0">
    <property type="entry name" value="MALATE DEHYDROGENASE"/>
    <property type="match status" value="1"/>
</dbReference>
<dbReference type="SUPFAM" id="SSF89733">
    <property type="entry name" value="L-sulfolactate dehydrogenase-like"/>
    <property type="match status" value="1"/>
</dbReference>
<keyword evidence="4" id="KW-1185">Reference proteome</keyword>